<proteinExistence type="predicted"/>
<dbReference type="InterPro" id="IPR016024">
    <property type="entry name" value="ARM-type_fold"/>
</dbReference>
<reference evidence="1 2" key="1">
    <citation type="submission" date="2024-01" db="EMBL/GenBank/DDBJ databases">
        <title>novel species in genus Adlercreutzia.</title>
        <authorList>
            <person name="Liu X."/>
        </authorList>
    </citation>
    <scope>NUCLEOTIDE SEQUENCE [LARGE SCALE GENOMIC DNA]</scope>
    <source>
        <strain evidence="1 2">R7</strain>
    </source>
</reference>
<accession>A0ABU6IKH8</accession>
<dbReference type="EMBL" id="JAYMFF010000027">
    <property type="protein sequence ID" value="MEC4176982.1"/>
    <property type="molecule type" value="Genomic_DNA"/>
</dbReference>
<dbReference type="SUPFAM" id="SSF48371">
    <property type="entry name" value="ARM repeat"/>
    <property type="match status" value="1"/>
</dbReference>
<dbReference type="Gene3D" id="1.25.10.10">
    <property type="entry name" value="Leucine-rich Repeat Variant"/>
    <property type="match status" value="1"/>
</dbReference>
<organism evidence="1 2">
    <name type="scientific">Adlercreutzia wanghongyangiae</name>
    <dbReference type="NCBI Taxonomy" id="3111451"/>
    <lineage>
        <taxon>Bacteria</taxon>
        <taxon>Bacillati</taxon>
        <taxon>Actinomycetota</taxon>
        <taxon>Coriobacteriia</taxon>
        <taxon>Eggerthellales</taxon>
        <taxon>Eggerthellaceae</taxon>
        <taxon>Adlercreutzia</taxon>
    </lineage>
</organism>
<keyword evidence="2" id="KW-1185">Reference proteome</keyword>
<name>A0ABU6IKH8_9ACTN</name>
<evidence type="ECO:0000313" key="1">
    <source>
        <dbReference type="EMBL" id="MEC4176982.1"/>
    </source>
</evidence>
<comment type="caution">
    <text evidence="1">The sequence shown here is derived from an EMBL/GenBank/DDBJ whole genome shotgun (WGS) entry which is preliminary data.</text>
</comment>
<dbReference type="RefSeq" id="WP_338211548.1">
    <property type="nucleotide sequence ID" value="NZ_JAYMFF010000027.1"/>
</dbReference>
<protein>
    <recommendedName>
        <fullName evidence="3">HEAT repeat domain-containing protein</fullName>
    </recommendedName>
</protein>
<evidence type="ECO:0008006" key="3">
    <source>
        <dbReference type="Google" id="ProtNLM"/>
    </source>
</evidence>
<evidence type="ECO:0000313" key="2">
    <source>
        <dbReference type="Proteomes" id="UP001349994"/>
    </source>
</evidence>
<dbReference type="Proteomes" id="UP001349994">
    <property type="component" value="Unassembled WGS sequence"/>
</dbReference>
<gene>
    <name evidence="1" type="ORF">VIN30_11035</name>
</gene>
<sequence length="201" mass="22033">MSSENPEDKQQIADAQKNPEVIAALTETLAAGSRRDRQQAARIIAGVARENAELLVPFAPSLVDALERPEAQTRWECLDALAQLVPADARGCEKAIPGAEAALFDEDSGPLRLAAMRFLCRLGATTEKRSEKVWSLIDEGIQCYHGDLEFQDMLVAVIDFSQGKLAPEVKTGLADRMRFDATNGRGMLKKRAAQIVEHCEK</sequence>
<dbReference type="InterPro" id="IPR011989">
    <property type="entry name" value="ARM-like"/>
</dbReference>